<proteinExistence type="predicted"/>
<keyword evidence="3" id="KW-1185">Reference proteome</keyword>
<dbReference type="RefSeq" id="WP_103912268.1">
    <property type="nucleotide sequence ID" value="NZ_FNUS01000001.1"/>
</dbReference>
<evidence type="ECO:0000313" key="2">
    <source>
        <dbReference type="EMBL" id="SEF52148.1"/>
    </source>
</evidence>
<dbReference type="OrthoDB" id="763186at2"/>
<organism evidence="2 3">
    <name type="scientific">Halpernia humi</name>
    <dbReference type="NCBI Taxonomy" id="493375"/>
    <lineage>
        <taxon>Bacteria</taxon>
        <taxon>Pseudomonadati</taxon>
        <taxon>Bacteroidota</taxon>
        <taxon>Flavobacteriia</taxon>
        <taxon>Flavobacteriales</taxon>
        <taxon>Weeksellaceae</taxon>
        <taxon>Chryseobacterium group</taxon>
        <taxon>Halpernia</taxon>
    </lineage>
</organism>
<keyword evidence="1" id="KW-0732">Signal</keyword>
<evidence type="ECO:0008006" key="4">
    <source>
        <dbReference type="Google" id="ProtNLM"/>
    </source>
</evidence>
<reference evidence="3" key="1">
    <citation type="submission" date="2016-10" db="EMBL/GenBank/DDBJ databases">
        <authorList>
            <person name="Varghese N."/>
            <person name="Submissions S."/>
        </authorList>
    </citation>
    <scope>NUCLEOTIDE SEQUENCE [LARGE SCALE GENOMIC DNA]</scope>
    <source>
        <strain evidence="3">DSM 21580</strain>
    </source>
</reference>
<dbReference type="Proteomes" id="UP000236738">
    <property type="component" value="Unassembled WGS sequence"/>
</dbReference>
<feature type="chain" id="PRO_5009284213" description="Outer membrane lipoprotein-sorting protein" evidence="1">
    <location>
        <begin position="21"/>
        <end position="232"/>
    </location>
</feature>
<dbReference type="EMBL" id="FNUS01000001">
    <property type="protein sequence ID" value="SEF52148.1"/>
    <property type="molecule type" value="Genomic_DNA"/>
</dbReference>
<accession>A0A1H5SQA3</accession>
<dbReference type="AlphaFoldDB" id="A0A1H5SQA3"/>
<evidence type="ECO:0000256" key="1">
    <source>
        <dbReference type="SAM" id="SignalP"/>
    </source>
</evidence>
<sequence>MKLKMTLFSLFLLTSVQIFSQKTDPKAIAIIEKSIAAKGGKEALMNVKTLYTKMATTMDGRDVFWITKEMAPNKGSFEIEYQGRTVYKSFYDGKKGYEMVRGEKKLADQDEYKDKKYRKYIMNDLEYIDPELYKLEYIETSADDKNNKIKATYVNGKISYLYYDKSTNLLTKKETVANANKNTFETVVNEDYKKFGNLLNETKQTYISGDSKQVAILKELIVNQFISDKDFE</sequence>
<protein>
    <recommendedName>
        <fullName evidence="4">Outer membrane lipoprotein-sorting protein</fullName>
    </recommendedName>
</protein>
<evidence type="ECO:0000313" key="3">
    <source>
        <dbReference type="Proteomes" id="UP000236738"/>
    </source>
</evidence>
<feature type="signal peptide" evidence="1">
    <location>
        <begin position="1"/>
        <end position="20"/>
    </location>
</feature>
<gene>
    <name evidence="2" type="ORF">SAMN05421847_0213</name>
</gene>
<name>A0A1H5SQA3_9FLAO</name>